<keyword evidence="3" id="KW-0813">Transport</keyword>
<feature type="transmembrane region" description="Helical" evidence="8">
    <location>
        <begin position="7"/>
        <end position="25"/>
    </location>
</feature>
<gene>
    <name evidence="9" type="ORF">UT17_C0003G0037</name>
</gene>
<feature type="transmembrane region" description="Helical" evidence="8">
    <location>
        <begin position="128"/>
        <end position="154"/>
    </location>
</feature>
<comment type="caution">
    <text evidence="9">The sequence shown here is derived from an EMBL/GenBank/DDBJ whole genome shotgun (WGS) entry which is preliminary data.</text>
</comment>
<evidence type="ECO:0000256" key="4">
    <source>
        <dbReference type="ARBA" id="ARBA00022475"/>
    </source>
</evidence>
<accession>A0A0G0P1L6</accession>
<evidence type="ECO:0000256" key="8">
    <source>
        <dbReference type="SAM" id="Phobius"/>
    </source>
</evidence>
<evidence type="ECO:0008006" key="11">
    <source>
        <dbReference type="Google" id="ProtNLM"/>
    </source>
</evidence>
<proteinExistence type="inferred from homology"/>
<dbReference type="AlphaFoldDB" id="A0A0G0P1L6"/>
<comment type="subcellular location">
    <subcellularLocation>
        <location evidence="1">Cell membrane</location>
        <topology evidence="1">Multi-pass membrane protein</topology>
    </subcellularLocation>
</comment>
<evidence type="ECO:0000256" key="5">
    <source>
        <dbReference type="ARBA" id="ARBA00022692"/>
    </source>
</evidence>
<feature type="transmembrane region" description="Helical" evidence="8">
    <location>
        <begin position="31"/>
        <end position="49"/>
    </location>
</feature>
<organism evidence="9 10">
    <name type="scientific">Candidatus Woesebacteria bacterium GW2011_GWB1_39_10</name>
    <dbReference type="NCBI Taxonomy" id="1618572"/>
    <lineage>
        <taxon>Bacteria</taxon>
        <taxon>Candidatus Woeseibacteriota</taxon>
    </lineage>
</organism>
<dbReference type="InterPro" id="IPR002549">
    <property type="entry name" value="AI-2E-like"/>
</dbReference>
<dbReference type="Proteomes" id="UP000034774">
    <property type="component" value="Unassembled WGS sequence"/>
</dbReference>
<keyword evidence="5 8" id="KW-0812">Transmembrane</keyword>
<feature type="transmembrane region" description="Helical" evidence="8">
    <location>
        <begin position="275"/>
        <end position="294"/>
    </location>
</feature>
<protein>
    <recommendedName>
        <fullName evidence="11">Permease</fullName>
    </recommendedName>
</protein>
<evidence type="ECO:0000256" key="6">
    <source>
        <dbReference type="ARBA" id="ARBA00022989"/>
    </source>
</evidence>
<dbReference type="Pfam" id="PF01594">
    <property type="entry name" value="AI-2E_transport"/>
    <property type="match status" value="2"/>
</dbReference>
<keyword evidence="6 8" id="KW-1133">Transmembrane helix</keyword>
<evidence type="ECO:0000256" key="2">
    <source>
        <dbReference type="ARBA" id="ARBA00009773"/>
    </source>
</evidence>
<feature type="transmembrane region" description="Helical" evidence="8">
    <location>
        <begin position="300"/>
        <end position="322"/>
    </location>
</feature>
<dbReference type="STRING" id="1618572.UT17_C0003G0037"/>
<sequence length="324" mass="35149">MPRKVEISHKTIIFSVFFLIFLWFLFYIKDLLLQLFIALLFTTILDPFVTKLASFKIPRGLAILSSYILIFSLLGGIIALLAPPLVEQTTNFANSLPGYISQLGIPPVVSSEVNREFFTRVGSIPGQLLVFGASLLANVVSVLAVLVFTFYLLLSRNKLDEQLGLFFGSEKAGKLVDLLARLEGKLGGWARGELSLMFLVGMLNYIGLTVLGMPFALPLAILAGLFEVIPYLGPIVAAIPGVLIGFGISPVTGFGVVIMALLVQQLENYVFVPKIMGKSVGVSPIIILLAFAIGERLAGVVGMIISVPFVITLQVLAQEYLIKD</sequence>
<keyword evidence="4" id="KW-1003">Cell membrane</keyword>
<keyword evidence="7 8" id="KW-0472">Membrane</keyword>
<feature type="transmembrane region" description="Helical" evidence="8">
    <location>
        <begin position="235"/>
        <end position="263"/>
    </location>
</feature>
<evidence type="ECO:0000313" key="10">
    <source>
        <dbReference type="Proteomes" id="UP000034774"/>
    </source>
</evidence>
<evidence type="ECO:0000256" key="1">
    <source>
        <dbReference type="ARBA" id="ARBA00004651"/>
    </source>
</evidence>
<feature type="transmembrane region" description="Helical" evidence="8">
    <location>
        <begin position="196"/>
        <end position="223"/>
    </location>
</feature>
<dbReference type="GO" id="GO:0055085">
    <property type="term" value="P:transmembrane transport"/>
    <property type="evidence" value="ECO:0007669"/>
    <property type="project" value="TreeGrafter"/>
</dbReference>
<feature type="transmembrane region" description="Helical" evidence="8">
    <location>
        <begin position="61"/>
        <end position="82"/>
    </location>
</feature>
<evidence type="ECO:0000313" key="9">
    <source>
        <dbReference type="EMBL" id="KKQ92014.1"/>
    </source>
</evidence>
<name>A0A0G0P1L6_9BACT</name>
<dbReference type="EMBL" id="LBVU01000003">
    <property type="protein sequence ID" value="KKQ92014.1"/>
    <property type="molecule type" value="Genomic_DNA"/>
</dbReference>
<evidence type="ECO:0000256" key="7">
    <source>
        <dbReference type="ARBA" id="ARBA00023136"/>
    </source>
</evidence>
<dbReference type="GO" id="GO:0005886">
    <property type="term" value="C:plasma membrane"/>
    <property type="evidence" value="ECO:0007669"/>
    <property type="project" value="UniProtKB-SubCell"/>
</dbReference>
<dbReference type="PANTHER" id="PTHR21716:SF53">
    <property type="entry name" value="PERMEASE PERM-RELATED"/>
    <property type="match status" value="1"/>
</dbReference>
<evidence type="ECO:0000256" key="3">
    <source>
        <dbReference type="ARBA" id="ARBA00022448"/>
    </source>
</evidence>
<dbReference type="PANTHER" id="PTHR21716">
    <property type="entry name" value="TRANSMEMBRANE PROTEIN"/>
    <property type="match status" value="1"/>
</dbReference>
<comment type="similarity">
    <text evidence="2">Belongs to the autoinducer-2 exporter (AI-2E) (TC 2.A.86) family.</text>
</comment>
<reference evidence="9 10" key="1">
    <citation type="journal article" date="2015" name="Nature">
        <title>rRNA introns, odd ribosomes, and small enigmatic genomes across a large radiation of phyla.</title>
        <authorList>
            <person name="Brown C.T."/>
            <person name="Hug L.A."/>
            <person name="Thomas B.C."/>
            <person name="Sharon I."/>
            <person name="Castelle C.J."/>
            <person name="Singh A."/>
            <person name="Wilkins M.J."/>
            <person name="Williams K.H."/>
            <person name="Banfield J.F."/>
        </authorList>
    </citation>
    <scope>NUCLEOTIDE SEQUENCE [LARGE SCALE GENOMIC DNA]</scope>
</reference>